<evidence type="ECO:0008006" key="2">
    <source>
        <dbReference type="Google" id="ProtNLM"/>
    </source>
</evidence>
<evidence type="ECO:0000313" key="1">
    <source>
        <dbReference type="EMBL" id="GAG33871.1"/>
    </source>
</evidence>
<dbReference type="Gene3D" id="2.60.120.430">
    <property type="entry name" value="Galactose-binding lectin"/>
    <property type="match status" value="1"/>
</dbReference>
<feature type="non-terminal residue" evidence="1">
    <location>
        <position position="254"/>
    </location>
</feature>
<organism evidence="1">
    <name type="scientific">marine sediment metagenome</name>
    <dbReference type="NCBI Taxonomy" id="412755"/>
    <lineage>
        <taxon>unclassified sequences</taxon>
        <taxon>metagenomes</taxon>
        <taxon>ecological metagenomes</taxon>
    </lineage>
</organism>
<feature type="non-terminal residue" evidence="1">
    <location>
        <position position="1"/>
    </location>
</feature>
<dbReference type="EMBL" id="BARS01040265">
    <property type="protein sequence ID" value="GAG33871.1"/>
    <property type="molecule type" value="Genomic_DNA"/>
</dbReference>
<proteinExistence type="predicted"/>
<reference evidence="1" key="1">
    <citation type="journal article" date="2014" name="Front. Microbiol.">
        <title>High frequency of phylogenetically diverse reductive dehalogenase-homologous genes in deep subseafloor sedimentary metagenomes.</title>
        <authorList>
            <person name="Kawai M."/>
            <person name="Futagami T."/>
            <person name="Toyoda A."/>
            <person name="Takaki Y."/>
            <person name="Nishi S."/>
            <person name="Hori S."/>
            <person name="Arai W."/>
            <person name="Tsubouchi T."/>
            <person name="Morono Y."/>
            <person name="Uchiyama I."/>
            <person name="Ito T."/>
            <person name="Fujiyama A."/>
            <person name="Inagaki F."/>
            <person name="Takami H."/>
        </authorList>
    </citation>
    <scope>NUCLEOTIDE SEQUENCE</scope>
    <source>
        <strain evidence="1">Expedition CK06-06</strain>
    </source>
</reference>
<accession>X0YAI9</accession>
<name>X0YAI9_9ZZZZ</name>
<sequence length="254" mass="27674">AGSPQVDFSVVPLWDGERQDPPDHTLNYFGGNPIAGSSARVAHTTDVVRSGNGAYRIDTNGSIPVASYDYVGTALTGFGPTSDYIDTRDVSRFEEVAFWIRNETGSQFNLTLEIKDYRDSNSHQARRTYFVPGSNDWMEIRAPFDLSGGWLIDGEPDLSRAKLVAFVIEAHQGEAVNGSIYLDDMVLIEPSGPIDPAIAPVDTLVERLARRQFEALWGTRARDPDSGLLPAISAYPDVVALNTTSALVKVLPTA</sequence>
<dbReference type="SUPFAM" id="SSF49785">
    <property type="entry name" value="Galactose-binding domain-like"/>
    <property type="match status" value="1"/>
</dbReference>
<dbReference type="InterPro" id="IPR008979">
    <property type="entry name" value="Galactose-bd-like_sf"/>
</dbReference>
<gene>
    <name evidence="1" type="ORF">S01H1_61413</name>
</gene>
<protein>
    <recommendedName>
        <fullName evidence="2">CBM11 domain-containing protein</fullName>
    </recommendedName>
</protein>
<dbReference type="AlphaFoldDB" id="X0YAI9"/>
<comment type="caution">
    <text evidence="1">The sequence shown here is derived from an EMBL/GenBank/DDBJ whole genome shotgun (WGS) entry which is preliminary data.</text>
</comment>